<dbReference type="PANTHER" id="PTHR31290">
    <property type="entry name" value="UV-DAMAGE ENDONUCLEASE"/>
    <property type="match status" value="1"/>
</dbReference>
<dbReference type="Gene3D" id="3.20.20.150">
    <property type="entry name" value="Divalent-metal-dependent TIM barrel enzymes"/>
    <property type="match status" value="1"/>
</dbReference>
<evidence type="ECO:0000256" key="3">
    <source>
        <dbReference type="ARBA" id="ARBA00022763"/>
    </source>
</evidence>
<dbReference type="InterPro" id="IPR036237">
    <property type="entry name" value="Xyl_isomerase-like_sf"/>
</dbReference>
<feature type="compositionally biased region" description="Polar residues" evidence="7">
    <location>
        <begin position="782"/>
        <end position="791"/>
    </location>
</feature>
<dbReference type="SUPFAM" id="SSF51658">
    <property type="entry name" value="Xylose isomerase-like"/>
    <property type="match status" value="1"/>
</dbReference>
<feature type="compositionally biased region" description="Acidic residues" evidence="7">
    <location>
        <begin position="792"/>
        <end position="804"/>
    </location>
</feature>
<keyword evidence="4" id="KW-0228">DNA excision</keyword>
<feature type="compositionally biased region" description="Polar residues" evidence="7">
    <location>
        <begin position="54"/>
        <end position="69"/>
    </location>
</feature>
<dbReference type="OrthoDB" id="541883at2759"/>
<dbReference type="Proteomes" id="UP000624404">
    <property type="component" value="Unassembled WGS sequence"/>
</dbReference>
<comment type="caution">
    <text evidence="8">The sequence shown here is derived from an EMBL/GenBank/DDBJ whole genome shotgun (WGS) entry which is preliminary data.</text>
</comment>
<evidence type="ECO:0000256" key="1">
    <source>
        <dbReference type="ARBA" id="ARBA00022722"/>
    </source>
</evidence>
<feature type="compositionally biased region" description="Acidic residues" evidence="7">
    <location>
        <begin position="840"/>
        <end position="849"/>
    </location>
</feature>
<reference evidence="8" key="1">
    <citation type="submission" date="2020-10" db="EMBL/GenBank/DDBJ databases">
        <authorList>
            <person name="Kusch S."/>
        </authorList>
    </citation>
    <scope>NUCLEOTIDE SEQUENCE</scope>
    <source>
        <strain evidence="8">SwB9</strain>
    </source>
</reference>
<evidence type="ECO:0000256" key="2">
    <source>
        <dbReference type="ARBA" id="ARBA00022759"/>
    </source>
</evidence>
<feature type="region of interest" description="Disordered" evidence="7">
    <location>
        <begin position="672"/>
        <end position="703"/>
    </location>
</feature>
<dbReference type="InterPro" id="IPR004601">
    <property type="entry name" value="UvdE"/>
</dbReference>
<dbReference type="GO" id="GO:0043504">
    <property type="term" value="P:mitochondrial DNA repair"/>
    <property type="evidence" value="ECO:0007669"/>
    <property type="project" value="TreeGrafter"/>
</dbReference>
<keyword evidence="5" id="KW-0378">Hydrolase</keyword>
<accession>A0A8H2W1I0</accession>
<keyword evidence="1" id="KW-0540">Nuclease</keyword>
<name>A0A8H2W1I0_9HELO</name>
<keyword evidence="3" id="KW-0227">DNA damage</keyword>
<dbReference type="PANTHER" id="PTHR31290:SF5">
    <property type="entry name" value="UV-DAMAGE ENDONUCLEASE"/>
    <property type="match status" value="1"/>
</dbReference>
<feature type="compositionally biased region" description="Basic and acidic residues" evidence="7">
    <location>
        <begin position="92"/>
        <end position="106"/>
    </location>
</feature>
<proteinExistence type="predicted"/>
<dbReference type="GO" id="GO:0005634">
    <property type="term" value="C:nucleus"/>
    <property type="evidence" value="ECO:0007669"/>
    <property type="project" value="TreeGrafter"/>
</dbReference>
<keyword evidence="6" id="KW-0234">DNA repair</keyword>
<dbReference type="GO" id="GO:0016787">
    <property type="term" value="F:hydrolase activity"/>
    <property type="evidence" value="ECO:0007669"/>
    <property type="project" value="UniProtKB-KW"/>
</dbReference>
<feature type="compositionally biased region" description="Basic and acidic residues" evidence="7">
    <location>
        <begin position="287"/>
        <end position="309"/>
    </location>
</feature>
<evidence type="ECO:0000256" key="4">
    <source>
        <dbReference type="ARBA" id="ARBA00022769"/>
    </source>
</evidence>
<organism evidence="8 9">
    <name type="scientific">Sclerotinia trifoliorum</name>
    <dbReference type="NCBI Taxonomy" id="28548"/>
    <lineage>
        <taxon>Eukaryota</taxon>
        <taxon>Fungi</taxon>
        <taxon>Dikarya</taxon>
        <taxon>Ascomycota</taxon>
        <taxon>Pezizomycotina</taxon>
        <taxon>Leotiomycetes</taxon>
        <taxon>Helotiales</taxon>
        <taxon>Sclerotiniaceae</taxon>
        <taxon>Sclerotinia</taxon>
    </lineage>
</organism>
<sequence length="849" mass="95310">MFISHFSQLRLGRHFTYLLVQRASSGIARRNLSLHQGTFQVKTLGMPPKRKRSSAATTPSVDVTSTQILPQSQSTTTKPPPARPSRQSSRRGKPDTNPEHNADIIDSKTALRASPDADDSGESFDLKKIKVETTPAKENGVKNPVKNEDSDSPLSDIDDDLPAPIPAKKQKKAPTKSSIAAKKGSDEIKAFVAEQAAKKATVKKIKKEDDGDQWDNGAGPDGDEEGQMDDADAIKLEARRPPPVNSDYLPLPWKGRLGYACLNTYLRSSNPPVFTSRTCRIASILEHRHPLKDPSQPEHATKNRPDKSKPASFERGQRYVEELCLANVRDLPKMFRWNEKYGIKFMRLSSEMFPFASHAEHGYKLAPFASEALAEAGKVVAELGHRVSTHPGQFTQLGSPRPEVIANAVRDLEYHDEMLGLLQLPAQIDRDAVMILHMGGTFGDKAATLDRFRENYAKLSPSIKQRLVLENDDVSWTVHDLLPICEELNIPLCLDFHHHNIMFDSSQVREGTKDIMNLFPRIKAGWTKKGMTQKMHYSEQTPQAITGRQRRKHNPRPATLPPCANDMDLMIEAKDKEQAVFELMRTFKLPAYERFNDIVPYERDDDNRVLPKKPKKKKTKKQINEEIEEFGHEIEEEEEPVKDIIPEEEVGMGGKDNRVYWPLGMEEWLTPKKREIKKKGPEGDEEEEMFKHPTPANFEARKKITERKKMPFDEGVKKKLARAECLNDVLEVVELVKSAQAKVDEKVEVDGFAGGTGGSSKKSTPAKKKAASVPAKKKNARKVQTPSASVSNEDEDEIEDDDLSMPDLSAHDKLKKPALKAKPARQSGRAAAKRKSYVEVDGDEDEDEE</sequence>
<evidence type="ECO:0000256" key="6">
    <source>
        <dbReference type="ARBA" id="ARBA00023204"/>
    </source>
</evidence>
<feature type="region of interest" description="Disordered" evidence="7">
    <location>
        <begin position="44"/>
        <end position="182"/>
    </location>
</feature>
<evidence type="ECO:0000256" key="5">
    <source>
        <dbReference type="ARBA" id="ARBA00022801"/>
    </source>
</evidence>
<feature type="compositionally biased region" description="Basic residues" evidence="7">
    <location>
        <begin position="764"/>
        <end position="781"/>
    </location>
</feature>
<evidence type="ECO:0000313" key="9">
    <source>
        <dbReference type="Proteomes" id="UP000624404"/>
    </source>
</evidence>
<keyword evidence="9" id="KW-1185">Reference proteome</keyword>
<keyword evidence="2" id="KW-0255">Endonuclease</keyword>
<feature type="region of interest" description="Disordered" evidence="7">
    <location>
        <begin position="200"/>
        <end position="228"/>
    </location>
</feature>
<feature type="compositionally biased region" description="Basic residues" evidence="7">
    <location>
        <begin position="813"/>
        <end position="823"/>
    </location>
</feature>
<feature type="compositionally biased region" description="Basic and acidic residues" evidence="7">
    <location>
        <begin position="672"/>
        <end position="682"/>
    </location>
</feature>
<feature type="region of interest" description="Disordered" evidence="7">
    <location>
        <begin position="287"/>
        <end position="313"/>
    </location>
</feature>
<dbReference type="EMBL" id="CAJHIA010000030">
    <property type="protein sequence ID" value="CAD6448308.1"/>
    <property type="molecule type" value="Genomic_DNA"/>
</dbReference>
<dbReference type="GO" id="GO:0009411">
    <property type="term" value="P:response to UV"/>
    <property type="evidence" value="ECO:0007669"/>
    <property type="project" value="InterPro"/>
</dbReference>
<evidence type="ECO:0000256" key="7">
    <source>
        <dbReference type="SAM" id="MobiDB-lite"/>
    </source>
</evidence>
<dbReference type="AlphaFoldDB" id="A0A8H2W1I0"/>
<dbReference type="Pfam" id="PF03851">
    <property type="entry name" value="UvdE"/>
    <property type="match status" value="1"/>
</dbReference>
<dbReference type="GO" id="GO:0004519">
    <property type="term" value="F:endonuclease activity"/>
    <property type="evidence" value="ECO:0007669"/>
    <property type="project" value="UniProtKB-KW"/>
</dbReference>
<evidence type="ECO:0000313" key="8">
    <source>
        <dbReference type="EMBL" id="CAD6448308.1"/>
    </source>
</evidence>
<feature type="region of interest" description="Disordered" evidence="7">
    <location>
        <begin position="744"/>
        <end position="849"/>
    </location>
</feature>
<dbReference type="GO" id="GO:0006289">
    <property type="term" value="P:nucleotide-excision repair"/>
    <property type="evidence" value="ECO:0007669"/>
    <property type="project" value="InterPro"/>
</dbReference>
<gene>
    <name evidence="8" type="ORF">SCLTRI_LOCUS8100</name>
</gene>
<feature type="region of interest" description="Disordered" evidence="7">
    <location>
        <begin position="542"/>
        <end position="564"/>
    </location>
</feature>
<dbReference type="NCBIfam" id="TIGR00629">
    <property type="entry name" value="uvde"/>
    <property type="match status" value="1"/>
</dbReference>
<protein>
    <submittedName>
        <fullName evidence="8">B21fe6ae-1cff-4e90-aa10-043a7439636e</fullName>
    </submittedName>
</protein>
<dbReference type="GO" id="GO:0005739">
    <property type="term" value="C:mitochondrion"/>
    <property type="evidence" value="ECO:0007669"/>
    <property type="project" value="TreeGrafter"/>
</dbReference>